<dbReference type="GO" id="GO:0061844">
    <property type="term" value="P:antimicrobial humoral immune response mediated by antimicrobial peptide"/>
    <property type="evidence" value="ECO:0007669"/>
    <property type="project" value="TreeGrafter"/>
</dbReference>
<dbReference type="Proteomes" id="UP000233220">
    <property type="component" value="Unplaced"/>
</dbReference>
<dbReference type="PIRSF" id="PIRSF001875">
    <property type="entry name" value="Alpha-defensin"/>
    <property type="match status" value="1"/>
</dbReference>
<dbReference type="InterPro" id="IPR006081">
    <property type="entry name" value="Alpha-defensin_C"/>
</dbReference>
<accession>A0A2K6THC2</accession>
<dbReference type="GO" id="GO:0031012">
    <property type="term" value="C:extracellular matrix"/>
    <property type="evidence" value="ECO:0007669"/>
    <property type="project" value="TreeGrafter"/>
</dbReference>
<evidence type="ECO:0000256" key="3">
    <source>
        <dbReference type="ARBA" id="ARBA00022525"/>
    </source>
</evidence>
<dbReference type="OMA" id="CHCSRTF"/>
<dbReference type="GO" id="GO:0019731">
    <property type="term" value="P:antibacterial humoral response"/>
    <property type="evidence" value="ECO:0007669"/>
    <property type="project" value="TreeGrafter"/>
</dbReference>
<name>A0A2K6THC2_SAIBB</name>
<dbReference type="KEGG" id="sbq:104650357"/>
<keyword evidence="13" id="KW-1185">Reference proteome</keyword>
<keyword evidence="4" id="KW-0929">Antimicrobial</keyword>
<reference evidence="12" key="1">
    <citation type="submission" date="2025-08" db="UniProtKB">
        <authorList>
            <consortium name="Ensembl"/>
        </authorList>
    </citation>
    <scope>IDENTIFICATION</scope>
</reference>
<organism evidence="12 13">
    <name type="scientific">Saimiri boliviensis boliviensis</name>
    <name type="common">Bolivian squirrel monkey</name>
    <dbReference type="NCBI Taxonomy" id="39432"/>
    <lineage>
        <taxon>Eukaryota</taxon>
        <taxon>Metazoa</taxon>
        <taxon>Chordata</taxon>
        <taxon>Craniata</taxon>
        <taxon>Vertebrata</taxon>
        <taxon>Euteleostomi</taxon>
        <taxon>Mammalia</taxon>
        <taxon>Eutheria</taxon>
        <taxon>Euarchontoglires</taxon>
        <taxon>Primates</taxon>
        <taxon>Haplorrhini</taxon>
        <taxon>Platyrrhini</taxon>
        <taxon>Cebidae</taxon>
        <taxon>Saimiriinae</taxon>
        <taxon>Saimiri</taxon>
    </lineage>
</organism>
<evidence type="ECO:0000256" key="2">
    <source>
        <dbReference type="ARBA" id="ARBA00006519"/>
    </source>
</evidence>
<evidence type="ECO:0000256" key="9">
    <source>
        <dbReference type="ARBA" id="ARBA00023157"/>
    </source>
</evidence>
<evidence type="ECO:0000256" key="5">
    <source>
        <dbReference type="ARBA" id="ARBA00022577"/>
    </source>
</evidence>
<dbReference type="AlphaFoldDB" id="A0A2K6THC2"/>
<dbReference type="PANTHER" id="PTHR11876">
    <property type="entry name" value="ALPHA-DEFENSIN 1"/>
    <property type="match status" value="1"/>
</dbReference>
<dbReference type="GO" id="GO:0050830">
    <property type="term" value="P:defense response to Gram-positive bacterium"/>
    <property type="evidence" value="ECO:0007669"/>
    <property type="project" value="TreeGrafter"/>
</dbReference>
<feature type="domain" description="Mammalian defensins" evidence="11">
    <location>
        <begin position="65"/>
        <end position="93"/>
    </location>
</feature>
<reference evidence="12" key="2">
    <citation type="submission" date="2025-09" db="UniProtKB">
        <authorList>
            <consortium name="Ensembl"/>
        </authorList>
    </citation>
    <scope>IDENTIFICATION</scope>
</reference>
<evidence type="ECO:0000256" key="4">
    <source>
        <dbReference type="ARBA" id="ARBA00022529"/>
    </source>
</evidence>
<dbReference type="GeneTree" id="ENSGT00940000153268"/>
<comment type="subcellular location">
    <subcellularLocation>
        <location evidence="1">Secreted</location>
    </subcellularLocation>
</comment>
<keyword evidence="6 10" id="KW-0732">Signal</keyword>
<keyword evidence="3" id="KW-0964">Secreted</keyword>
<keyword evidence="8" id="KW-0044">Antibiotic</keyword>
<dbReference type="GO" id="GO:0050829">
    <property type="term" value="P:defense response to Gram-negative bacterium"/>
    <property type="evidence" value="ECO:0007669"/>
    <property type="project" value="TreeGrafter"/>
</dbReference>
<dbReference type="PROSITE" id="PS00269">
    <property type="entry name" value="DEFENSIN"/>
    <property type="match status" value="1"/>
</dbReference>
<dbReference type="SUPFAM" id="SSF57392">
    <property type="entry name" value="Defensin-like"/>
    <property type="match status" value="1"/>
</dbReference>
<evidence type="ECO:0000256" key="10">
    <source>
        <dbReference type="SAM" id="SignalP"/>
    </source>
</evidence>
<dbReference type="SMART" id="SM00048">
    <property type="entry name" value="DEFSN"/>
    <property type="match status" value="1"/>
</dbReference>
<keyword evidence="5" id="KW-0295">Fungicide</keyword>
<sequence>MRTLATLAAILLVALQAQAQPTLERADKVAAQEPPASEGRDFAICLTRDASSDFRASGPGTRLMCSCRIGVCRLEESVYGTCSFDGIQYKFCCP</sequence>
<evidence type="ECO:0000256" key="6">
    <source>
        <dbReference type="ARBA" id="ARBA00022729"/>
    </source>
</evidence>
<dbReference type="InterPro" id="IPR002366">
    <property type="entry name" value="Alpha-defensin_N"/>
</dbReference>
<evidence type="ECO:0000256" key="7">
    <source>
        <dbReference type="ARBA" id="ARBA00022940"/>
    </source>
</evidence>
<dbReference type="GeneID" id="104650357"/>
<dbReference type="SMART" id="SM01418">
    <property type="entry name" value="Defensin_propep"/>
    <property type="match status" value="1"/>
</dbReference>
<evidence type="ECO:0000256" key="8">
    <source>
        <dbReference type="ARBA" id="ARBA00023022"/>
    </source>
</evidence>
<dbReference type="GO" id="GO:0002227">
    <property type="term" value="P:innate immune response in mucosa"/>
    <property type="evidence" value="ECO:0007669"/>
    <property type="project" value="TreeGrafter"/>
</dbReference>
<dbReference type="GO" id="GO:0031640">
    <property type="term" value="P:killing of cells of another organism"/>
    <property type="evidence" value="ECO:0007669"/>
    <property type="project" value="UniProtKB-KW"/>
</dbReference>
<dbReference type="STRING" id="39432.ENSSBOP00000019021"/>
<dbReference type="GO" id="GO:0050832">
    <property type="term" value="P:defense response to fungus"/>
    <property type="evidence" value="ECO:0007669"/>
    <property type="project" value="UniProtKB-KW"/>
</dbReference>
<feature type="signal peptide" evidence="10">
    <location>
        <begin position="1"/>
        <end position="19"/>
    </location>
</feature>
<keyword evidence="9" id="KW-1015">Disulfide bond</keyword>
<evidence type="ECO:0000256" key="1">
    <source>
        <dbReference type="ARBA" id="ARBA00004613"/>
    </source>
</evidence>
<dbReference type="Pfam" id="PF00323">
    <property type="entry name" value="Defensin_1"/>
    <property type="match status" value="1"/>
</dbReference>
<evidence type="ECO:0000259" key="11">
    <source>
        <dbReference type="PROSITE" id="PS00269"/>
    </source>
</evidence>
<evidence type="ECO:0000313" key="12">
    <source>
        <dbReference type="Ensembl" id="ENSSBOP00000019021.1"/>
    </source>
</evidence>
<comment type="similarity">
    <text evidence="2">Belongs to the alpha-defensin family.</text>
</comment>
<proteinExistence type="inferred from homology"/>
<feature type="chain" id="PRO_5014344085" description="Mammalian defensins domain-containing protein" evidence="10">
    <location>
        <begin position="20"/>
        <end position="94"/>
    </location>
</feature>
<dbReference type="GO" id="GO:0071222">
    <property type="term" value="P:cellular response to lipopolysaccharide"/>
    <property type="evidence" value="ECO:0007669"/>
    <property type="project" value="TreeGrafter"/>
</dbReference>
<dbReference type="GO" id="GO:0051673">
    <property type="term" value="P:disruption of plasma membrane integrity in another organism"/>
    <property type="evidence" value="ECO:0007669"/>
    <property type="project" value="TreeGrafter"/>
</dbReference>
<dbReference type="Pfam" id="PF00879">
    <property type="entry name" value="Defensin_propep"/>
    <property type="match status" value="1"/>
</dbReference>
<dbReference type="PANTHER" id="PTHR11876:SF28">
    <property type="entry name" value="ALPHA-DEFENSIN 1"/>
    <property type="match status" value="1"/>
</dbReference>
<evidence type="ECO:0000313" key="13">
    <source>
        <dbReference type="Proteomes" id="UP000233220"/>
    </source>
</evidence>
<dbReference type="InterPro" id="IPR016327">
    <property type="entry name" value="Alpha-defensin"/>
</dbReference>
<protein>
    <recommendedName>
        <fullName evidence="11">Mammalian defensins domain-containing protein</fullName>
    </recommendedName>
</protein>
<dbReference type="InterPro" id="IPR006080">
    <property type="entry name" value="Beta/alpha-defensin_C"/>
</dbReference>
<dbReference type="GO" id="GO:0005615">
    <property type="term" value="C:extracellular space"/>
    <property type="evidence" value="ECO:0007669"/>
    <property type="project" value="InterPro"/>
</dbReference>
<dbReference type="Ensembl" id="ENSSBOT00000035839.1">
    <property type="protein sequence ID" value="ENSSBOP00000019021.1"/>
    <property type="gene ID" value="ENSSBOG00000026114.1"/>
</dbReference>
<keyword evidence="7" id="KW-0211">Defensin</keyword>